<evidence type="ECO:0000256" key="2">
    <source>
        <dbReference type="ARBA" id="ARBA00022741"/>
    </source>
</evidence>
<comment type="catalytic activity">
    <reaction evidence="4 5">
        <text>L-cysteine + L-glutamate + ATP = gamma-L-glutamyl-L-cysteine + ADP + phosphate + H(+)</text>
        <dbReference type="Rhea" id="RHEA:13285"/>
        <dbReference type="ChEBI" id="CHEBI:15378"/>
        <dbReference type="ChEBI" id="CHEBI:29985"/>
        <dbReference type="ChEBI" id="CHEBI:30616"/>
        <dbReference type="ChEBI" id="CHEBI:35235"/>
        <dbReference type="ChEBI" id="CHEBI:43474"/>
        <dbReference type="ChEBI" id="CHEBI:58173"/>
        <dbReference type="ChEBI" id="CHEBI:456216"/>
        <dbReference type="EC" id="6.3.2.2"/>
    </reaction>
</comment>
<dbReference type="Proteomes" id="UP001165378">
    <property type="component" value="Unassembled WGS sequence"/>
</dbReference>
<dbReference type="AlphaFoldDB" id="A0AA41PVM3"/>
<dbReference type="EMBL" id="JAKFHA010000002">
    <property type="protein sequence ID" value="MCF2526714.1"/>
    <property type="molecule type" value="Genomic_DNA"/>
</dbReference>
<dbReference type="GO" id="GO:0042398">
    <property type="term" value="P:modified amino acid biosynthetic process"/>
    <property type="evidence" value="ECO:0007669"/>
    <property type="project" value="InterPro"/>
</dbReference>
<reference evidence="6" key="1">
    <citation type="submission" date="2022-01" db="EMBL/GenBank/DDBJ databases">
        <title>Genome-Based Taxonomic Classification of the Phylum Actinobacteria.</title>
        <authorList>
            <person name="Gao Y."/>
        </authorList>
    </citation>
    <scope>NUCLEOTIDE SEQUENCE</scope>
    <source>
        <strain evidence="6">KLBMP 8922</strain>
    </source>
</reference>
<dbReference type="InterPro" id="IPR050141">
    <property type="entry name" value="GCL_type2/YbdK_subfam"/>
</dbReference>
<dbReference type="Gene3D" id="3.30.590.20">
    <property type="match status" value="1"/>
</dbReference>
<dbReference type="InterPro" id="IPR011793">
    <property type="entry name" value="YbdK"/>
</dbReference>
<dbReference type="GO" id="GO:0005524">
    <property type="term" value="F:ATP binding"/>
    <property type="evidence" value="ECO:0007669"/>
    <property type="project" value="UniProtKB-KW"/>
</dbReference>
<evidence type="ECO:0000256" key="5">
    <source>
        <dbReference type="HAMAP-Rule" id="MF_01609"/>
    </source>
</evidence>
<comment type="function">
    <text evidence="5">ATP-dependent carboxylate-amine ligase which exhibits weak glutamate--cysteine ligase activity.</text>
</comment>
<dbReference type="RefSeq" id="WP_235050852.1">
    <property type="nucleotide sequence ID" value="NZ_JAKFHA010000002.1"/>
</dbReference>
<evidence type="ECO:0000313" key="6">
    <source>
        <dbReference type="EMBL" id="MCF2526714.1"/>
    </source>
</evidence>
<evidence type="ECO:0000256" key="4">
    <source>
        <dbReference type="ARBA" id="ARBA00048819"/>
    </source>
</evidence>
<dbReference type="SUPFAM" id="SSF55931">
    <property type="entry name" value="Glutamine synthetase/guanido kinase"/>
    <property type="match status" value="1"/>
</dbReference>
<keyword evidence="3 5" id="KW-0067">ATP-binding</keyword>
<keyword evidence="2 5" id="KW-0547">Nucleotide-binding</keyword>
<dbReference type="EC" id="6.3.2.2" evidence="5"/>
<organism evidence="6 7">
    <name type="scientific">Yinghuangia soli</name>
    <dbReference type="NCBI Taxonomy" id="2908204"/>
    <lineage>
        <taxon>Bacteria</taxon>
        <taxon>Bacillati</taxon>
        <taxon>Actinomycetota</taxon>
        <taxon>Actinomycetes</taxon>
        <taxon>Kitasatosporales</taxon>
        <taxon>Streptomycetaceae</taxon>
        <taxon>Yinghuangia</taxon>
    </lineage>
</organism>
<keyword evidence="1 5" id="KW-0436">Ligase</keyword>
<dbReference type="GO" id="GO:0004357">
    <property type="term" value="F:glutamate-cysteine ligase activity"/>
    <property type="evidence" value="ECO:0007669"/>
    <property type="project" value="UniProtKB-EC"/>
</dbReference>
<proteinExistence type="inferred from homology"/>
<keyword evidence="7" id="KW-1185">Reference proteome</keyword>
<evidence type="ECO:0000313" key="7">
    <source>
        <dbReference type="Proteomes" id="UP001165378"/>
    </source>
</evidence>
<comment type="similarity">
    <text evidence="5">Belongs to the glutamate--cysteine ligase type 2 family. YbdK subfamily.</text>
</comment>
<dbReference type="Pfam" id="PF04107">
    <property type="entry name" value="GCS2"/>
    <property type="match status" value="1"/>
</dbReference>
<dbReference type="PANTHER" id="PTHR36510">
    <property type="entry name" value="GLUTAMATE--CYSTEINE LIGASE 2-RELATED"/>
    <property type="match status" value="1"/>
</dbReference>
<dbReference type="InterPro" id="IPR006336">
    <property type="entry name" value="GCS2"/>
</dbReference>
<evidence type="ECO:0000256" key="1">
    <source>
        <dbReference type="ARBA" id="ARBA00022598"/>
    </source>
</evidence>
<dbReference type="PANTHER" id="PTHR36510:SF1">
    <property type="entry name" value="GLUTAMATE--CYSTEINE LIGASE 2-RELATED"/>
    <property type="match status" value="1"/>
</dbReference>
<name>A0AA41PVM3_9ACTN</name>
<comment type="caution">
    <text evidence="6">The sequence shown here is derived from an EMBL/GenBank/DDBJ whole genome shotgun (WGS) entry which is preliminary data.</text>
</comment>
<protein>
    <recommendedName>
        <fullName evidence="5">Putative glutamate--cysteine ligase 2</fullName>
        <ecNumber evidence="5">6.3.2.2</ecNumber>
    </recommendedName>
    <alternativeName>
        <fullName evidence="5">Gamma-glutamylcysteine synthetase 2</fullName>
        <shortName evidence="5">GCS 2</shortName>
        <shortName evidence="5">Gamma-GCS 2</shortName>
    </alternativeName>
</protein>
<gene>
    <name evidence="6" type="ORF">LZ495_05695</name>
</gene>
<dbReference type="NCBIfam" id="NF010041">
    <property type="entry name" value="PRK13517.1-1"/>
    <property type="match status" value="1"/>
</dbReference>
<evidence type="ECO:0000256" key="3">
    <source>
        <dbReference type="ARBA" id="ARBA00022840"/>
    </source>
</evidence>
<dbReference type="HAMAP" id="MF_01609">
    <property type="entry name" value="Glu_cys_ligase_2"/>
    <property type="match status" value="1"/>
</dbReference>
<dbReference type="NCBIfam" id="TIGR02050">
    <property type="entry name" value="gshA_cyan_rel"/>
    <property type="match status" value="1"/>
</dbReference>
<accession>A0AA41PVM3</accession>
<sequence length="380" mass="40897">MLVTVGVEEEFHVVDLNTRRLVDRGPELLSVLPDEGFTAELHRSMVETNTRPHRGIDQLRDEIVDLRLKLIEAAEPLGLGPIASGTAPLAAPTLGSTTPVPRYLDMTELYRQLSREQLVCSTQVHVYVPDRELAIAAMPFASPWLPLLLGLSASSPMWMGTDTGFASWRSMVWRRWPTSGPAGEYASAAEYDATAEALVRSGVISGPGMIYTDIRPSHHVPTLELRICDSCPDVEVVALIAALFRALVLHACAAAAAGRERPVVRRELIQAATWHAARWGLEGGLVDPLLAAVVPAEQALGGLADMLRPELESCGDWEMVGAGIARLLADGTSAARQRRAAAGRSWDPAAAVDQLLAETRSGCRSRSAAPDVEPVAERSA</sequence>
<dbReference type="InterPro" id="IPR014746">
    <property type="entry name" value="Gln_synth/guanido_kin_cat_dom"/>
</dbReference>